<evidence type="ECO:0000256" key="4">
    <source>
        <dbReference type="ARBA" id="ARBA00022932"/>
    </source>
</evidence>
<reference evidence="8" key="2">
    <citation type="submission" date="2014-03" db="EMBL/GenBank/DDBJ databases">
        <title>The whipworm genome and dual-species transcriptomics of an intimate host-pathogen interaction.</title>
        <authorList>
            <person name="Foth B.J."/>
            <person name="Tsai I.J."/>
            <person name="Reid A.J."/>
            <person name="Bancroft A.J."/>
            <person name="Nichol S."/>
            <person name="Tracey A."/>
            <person name="Holroyd N."/>
            <person name="Cotton J.A."/>
            <person name="Stanley E.J."/>
            <person name="Zarowiecki M."/>
            <person name="Liu J.Z."/>
            <person name="Huckvale T."/>
            <person name="Cooper P.J."/>
            <person name="Grencis R.K."/>
            <person name="Berriman M."/>
        </authorList>
    </citation>
    <scope>NUCLEOTIDE SEQUENCE [LARGE SCALE GENOMIC DNA]</scope>
    <source>
        <strain evidence="8">Edinburgh</strain>
    </source>
</reference>
<dbReference type="AlphaFoldDB" id="A0A5S6QDJ7"/>
<evidence type="ECO:0000313" key="9">
    <source>
        <dbReference type="WBParaSite" id="TMUE_1000005254.1"/>
    </source>
</evidence>
<dbReference type="GO" id="GO:0003887">
    <property type="term" value="F:DNA-directed DNA polymerase activity"/>
    <property type="evidence" value="ECO:0007669"/>
    <property type="project" value="UniProtKB-KW"/>
</dbReference>
<feature type="domain" description="DNA-directed DNA polymerase family A palm" evidence="7">
    <location>
        <begin position="791"/>
        <end position="1070"/>
    </location>
</feature>
<dbReference type="InterPro" id="IPR002297">
    <property type="entry name" value="DNA-dir_DNA_pol_A_mt"/>
</dbReference>
<dbReference type="InterPro" id="IPR041336">
    <property type="entry name" value="DNApol_Exo"/>
</dbReference>
<dbReference type="PROSITE" id="PS00447">
    <property type="entry name" value="DNA_POLYMERASE_A"/>
    <property type="match status" value="1"/>
</dbReference>
<dbReference type="PANTHER" id="PTHR10267:SF0">
    <property type="entry name" value="DNA POLYMERASE SUBUNIT GAMMA-1"/>
    <property type="match status" value="1"/>
</dbReference>
<feature type="compositionally biased region" description="Basic and acidic residues" evidence="6">
    <location>
        <begin position="649"/>
        <end position="668"/>
    </location>
</feature>
<reference evidence="8" key="1">
    <citation type="submission" date="2013-11" db="EMBL/GenBank/DDBJ databases">
        <authorList>
            <person name="Aslett M."/>
        </authorList>
    </citation>
    <scope>NUCLEOTIDE SEQUENCE [LARGE SCALE GENOMIC DNA]</scope>
    <source>
        <strain evidence="8">Edinburgh</strain>
    </source>
</reference>
<dbReference type="GO" id="GO:0006264">
    <property type="term" value="P:mitochondrial DNA replication"/>
    <property type="evidence" value="ECO:0007669"/>
    <property type="project" value="TreeGrafter"/>
</dbReference>
<protein>
    <recommendedName>
        <fullName evidence="1">DNA-directed DNA polymerase</fullName>
        <ecNumber evidence="1">2.7.7.7</ecNumber>
    </recommendedName>
    <alternativeName>
        <fullName evidence="5">Mitochondrial DNA polymerase catalytic subunit</fullName>
    </alternativeName>
</protein>
<feature type="region of interest" description="Disordered" evidence="6">
    <location>
        <begin position="649"/>
        <end position="669"/>
    </location>
</feature>
<dbReference type="Gene3D" id="3.30.420.390">
    <property type="match status" value="2"/>
</dbReference>
<dbReference type="WBParaSite" id="TMUE_1000005254.3">
    <property type="protein sequence ID" value="TMUE_1000005254.3"/>
    <property type="gene ID" value="WBGene00287874"/>
</dbReference>
<dbReference type="InterPro" id="IPR019760">
    <property type="entry name" value="DNA-dir_DNA_pol_A_CS"/>
</dbReference>
<keyword evidence="4" id="KW-0239">DNA-directed DNA polymerase</keyword>
<dbReference type="GO" id="GO:0005760">
    <property type="term" value="C:gamma DNA polymerase complex"/>
    <property type="evidence" value="ECO:0007669"/>
    <property type="project" value="InterPro"/>
</dbReference>
<dbReference type="WBParaSite" id="TMUE_1000005254.2">
    <property type="protein sequence ID" value="TMUE_1000005254.2"/>
    <property type="gene ID" value="WBGene00287874"/>
</dbReference>
<dbReference type="SMART" id="SM00482">
    <property type="entry name" value="POLAc"/>
    <property type="match status" value="1"/>
</dbReference>
<keyword evidence="2" id="KW-0808">Transferase</keyword>
<dbReference type="SUPFAM" id="SSF53098">
    <property type="entry name" value="Ribonuclease H-like"/>
    <property type="match status" value="1"/>
</dbReference>
<dbReference type="PRINTS" id="PR00867">
    <property type="entry name" value="DNAPOLG"/>
</dbReference>
<dbReference type="InterPro" id="IPR001098">
    <property type="entry name" value="DNA-dir_DNA_pol_A_palm_dom"/>
</dbReference>
<keyword evidence="3" id="KW-0548">Nucleotidyltransferase</keyword>
<evidence type="ECO:0000256" key="5">
    <source>
        <dbReference type="ARBA" id="ARBA00031966"/>
    </source>
</evidence>
<proteinExistence type="predicted"/>
<reference evidence="9" key="3">
    <citation type="submission" date="2019-12" db="UniProtKB">
        <authorList>
            <consortium name="WormBaseParasite"/>
        </authorList>
    </citation>
    <scope>IDENTIFICATION</scope>
</reference>
<organism evidence="8 9">
    <name type="scientific">Trichuris muris</name>
    <name type="common">Mouse whipworm</name>
    <dbReference type="NCBI Taxonomy" id="70415"/>
    <lineage>
        <taxon>Eukaryota</taxon>
        <taxon>Metazoa</taxon>
        <taxon>Ecdysozoa</taxon>
        <taxon>Nematoda</taxon>
        <taxon>Enoplea</taxon>
        <taxon>Dorylaimia</taxon>
        <taxon>Trichinellida</taxon>
        <taxon>Trichuridae</taxon>
        <taxon>Trichuris</taxon>
    </lineage>
</organism>
<keyword evidence="8" id="KW-1185">Reference proteome</keyword>
<evidence type="ECO:0000256" key="3">
    <source>
        <dbReference type="ARBA" id="ARBA00022695"/>
    </source>
</evidence>
<dbReference type="STRING" id="70415.A0A5S6QDJ7"/>
<accession>A0A5S6QDJ7</accession>
<dbReference type="EC" id="2.7.7.7" evidence="1"/>
<evidence type="ECO:0000259" key="7">
    <source>
        <dbReference type="SMART" id="SM00482"/>
    </source>
</evidence>
<evidence type="ECO:0000256" key="6">
    <source>
        <dbReference type="SAM" id="MobiDB-lite"/>
    </source>
</evidence>
<dbReference type="Proteomes" id="UP000046395">
    <property type="component" value="Unassembled WGS sequence"/>
</dbReference>
<evidence type="ECO:0000256" key="1">
    <source>
        <dbReference type="ARBA" id="ARBA00012417"/>
    </source>
</evidence>
<dbReference type="InterPro" id="IPR043502">
    <property type="entry name" value="DNA/RNA_pol_sf"/>
</dbReference>
<dbReference type="InterPro" id="IPR012337">
    <property type="entry name" value="RNaseH-like_sf"/>
</dbReference>
<dbReference type="Gene3D" id="1.10.150.20">
    <property type="entry name" value="5' to 3' exonuclease, C-terminal subdomain"/>
    <property type="match status" value="1"/>
</dbReference>
<evidence type="ECO:0000313" key="8">
    <source>
        <dbReference type="Proteomes" id="UP000046395"/>
    </source>
</evidence>
<dbReference type="WBParaSite" id="TMUE_1000005254.4">
    <property type="protein sequence ID" value="TMUE_1000005254.4"/>
    <property type="gene ID" value="WBGene00287874"/>
</dbReference>
<dbReference type="Pfam" id="PF18136">
    <property type="entry name" value="DNApol_Exo"/>
    <property type="match status" value="1"/>
</dbReference>
<dbReference type="SUPFAM" id="SSF56672">
    <property type="entry name" value="DNA/RNA polymerases"/>
    <property type="match status" value="1"/>
</dbReference>
<dbReference type="GO" id="GO:0008408">
    <property type="term" value="F:3'-5' exonuclease activity"/>
    <property type="evidence" value="ECO:0007669"/>
    <property type="project" value="TreeGrafter"/>
</dbReference>
<dbReference type="WBParaSite" id="TMUE_1000005254.1">
    <property type="protein sequence ID" value="TMUE_1000005254.1"/>
    <property type="gene ID" value="WBGene00287874"/>
</dbReference>
<dbReference type="GO" id="GO:0003677">
    <property type="term" value="F:DNA binding"/>
    <property type="evidence" value="ECO:0007669"/>
    <property type="project" value="InterPro"/>
</dbReference>
<dbReference type="FunFam" id="3.30.420.390:FF:000004">
    <property type="entry name" value="DNA polymerase subunit gamma-1, mitochondrial"/>
    <property type="match status" value="1"/>
</dbReference>
<name>A0A5S6QDJ7_TRIMR</name>
<evidence type="ECO:0000256" key="2">
    <source>
        <dbReference type="ARBA" id="ARBA00022679"/>
    </source>
</evidence>
<dbReference type="PANTHER" id="PTHR10267">
    <property type="entry name" value="DNA POLYMERASE SUBUNIT GAMMA-1"/>
    <property type="match status" value="1"/>
</dbReference>
<sequence>MLPTSWNQVLFPGESVPTVAEYDLNKSFDCLKKIVGEHAVQDIRTDWSSKVDVSSDSTRHGDDQAFERIRTVFPFLAGSNLKEHFQKIAEEGTQKYKKLLDEFSKCKAPHVLPEWKFTPGWTKYPSDGGKPTPVAFPDEDAFVFDVEVCLRDGNHPVMATAMSSTAWYSWCSRRLCCPRFFYTQEVALNDLIPLQNGMLLADNGNSGERIVIGHNVGFDRAYVKEQYNLKDTKLRFWDTMSMHIAVCGLAGDQRILYMAARKGNKTKAIQDALEHTTAARFHGTDFRNHHVDGKLSWKWLEETATNSLVEVHRFHCPNSLLTLDKDIRSVFVSGSLEDVRKTFQTAMTYCAMDVAATFEVFVKLMPQFWERFPHPVTFMGMLEMGTSYLPTDKNWFHYIRACDKSYKLLQQQVHSLLVDVALKTVNDLVENSKYTRDPWFWNACWKTAKSCGRTSHSKPRERTNANHTASEIWNDSTLVRFEKRAFSRLPKWYSSLLSRISPPADDWENAGRPVAFGHVTTNELINLTPQLRIMPKLLKLHWNGYPLHFSSVLGWGYLIPGRTSNLMDFERDSEGRYMVASDESASDKELIPFPLKEIEEFVLSKRGKLDKQALEAFSARDSEMRIMNTLQTGSSIDSTVQTKFKEIGSERANAHQPDETNDRPEGHDGIGPFNRLVALPGVWFYKLPHKDSPFNCVANPLGKGMLQHIENGNLQSFTPGHLKLMANVNLMCSYWKNNRDRIMSQMVVCGDRNGGKYCSIIPRVICAGTVTRRAVESTWMTVSNPEEARIGSELKGLIKAPLGYKFVGSDVDSQELWIAALFGDSHSLKIHGCTPNSWMLLKGDRNLETDQHSVTAREMSISRSQAKVLNYGRMYGAGRAFAVRLLKGFRQDLSSEEAVKLATRLYRRTKGRSAYLYELTEAGLQALETTRRCFKEPFPTLHGRYVDDIILNSLLSIDQSLTKESVASSKLRRWFNGSESEMFNALESIAYSKEPRTPVLQCRISRALEPSSVDEDFLTSRVNWVVQSSAVDYLHVMLVSMKWLCQFYGIDARFSISIHDEVRYLVSEKDKYVAALALQYTNLLTRSFFAVNLDLYSLPKSVAFFSQMEVDQVLRKSVESDCKTPSNPFGLTNCYSVPPGQTASIEEILEHVSSH</sequence>